<organism evidence="1 2">
    <name type="scientific">Collybia nuda</name>
    <dbReference type="NCBI Taxonomy" id="64659"/>
    <lineage>
        <taxon>Eukaryota</taxon>
        <taxon>Fungi</taxon>
        <taxon>Dikarya</taxon>
        <taxon>Basidiomycota</taxon>
        <taxon>Agaricomycotina</taxon>
        <taxon>Agaricomycetes</taxon>
        <taxon>Agaricomycetidae</taxon>
        <taxon>Agaricales</taxon>
        <taxon>Tricholomatineae</taxon>
        <taxon>Clitocybaceae</taxon>
        <taxon>Collybia</taxon>
    </lineage>
</organism>
<sequence length="237" mass="25668">MAPDPRFAALAEQNLLLRRRVESLESLVETFRREMIAVKGALGPWFKMGSNGRGHYHSYYSGEIAGGVRDFTVSTSGGRVEGAGEATPPPWGDFLAPYFPSEEEEHPVQRGQQHRGGHEGVYGIGPPPPPPPPPLPPLHTYTIAPLDLSTNLEGTLGGLRESVVGLAAGVDSMGRRQEIALTNETMRLGEEVGGLRAGMHGLRMQVHTMMMDRNAQVTGRDEGWAAGRMYTGSITKL</sequence>
<dbReference type="EMBL" id="MU150229">
    <property type="protein sequence ID" value="KAF9469952.1"/>
    <property type="molecule type" value="Genomic_DNA"/>
</dbReference>
<dbReference type="AlphaFoldDB" id="A0A9P5YHE2"/>
<reference evidence="1" key="1">
    <citation type="submission" date="2020-11" db="EMBL/GenBank/DDBJ databases">
        <authorList>
            <consortium name="DOE Joint Genome Institute"/>
            <person name="Ahrendt S."/>
            <person name="Riley R."/>
            <person name="Andreopoulos W."/>
            <person name="Labutti K."/>
            <person name="Pangilinan J."/>
            <person name="Ruiz-Duenas F.J."/>
            <person name="Barrasa J.M."/>
            <person name="Sanchez-Garcia M."/>
            <person name="Camarero S."/>
            <person name="Miyauchi S."/>
            <person name="Serrano A."/>
            <person name="Linde D."/>
            <person name="Babiker R."/>
            <person name="Drula E."/>
            <person name="Ayuso-Fernandez I."/>
            <person name="Pacheco R."/>
            <person name="Padilla G."/>
            <person name="Ferreira P."/>
            <person name="Barriuso J."/>
            <person name="Kellner H."/>
            <person name="Castanera R."/>
            <person name="Alfaro M."/>
            <person name="Ramirez L."/>
            <person name="Pisabarro A.G."/>
            <person name="Kuo A."/>
            <person name="Tritt A."/>
            <person name="Lipzen A."/>
            <person name="He G."/>
            <person name="Yan M."/>
            <person name="Ng V."/>
            <person name="Cullen D."/>
            <person name="Martin F."/>
            <person name="Rosso M.-N."/>
            <person name="Henrissat B."/>
            <person name="Hibbett D."/>
            <person name="Martinez A.T."/>
            <person name="Grigoriev I.V."/>
        </authorList>
    </citation>
    <scope>NUCLEOTIDE SEQUENCE</scope>
    <source>
        <strain evidence="1">CBS 247.69</strain>
    </source>
</reference>
<evidence type="ECO:0000313" key="1">
    <source>
        <dbReference type="EMBL" id="KAF9469952.1"/>
    </source>
</evidence>
<gene>
    <name evidence="1" type="ORF">BDZ94DRAFT_1243627</name>
</gene>
<name>A0A9P5YHE2_9AGAR</name>
<dbReference type="Proteomes" id="UP000807353">
    <property type="component" value="Unassembled WGS sequence"/>
</dbReference>
<accession>A0A9P5YHE2</accession>
<dbReference type="OrthoDB" id="1630758at2759"/>
<keyword evidence="2" id="KW-1185">Reference proteome</keyword>
<proteinExistence type="predicted"/>
<evidence type="ECO:0000313" key="2">
    <source>
        <dbReference type="Proteomes" id="UP000807353"/>
    </source>
</evidence>
<comment type="caution">
    <text evidence="1">The sequence shown here is derived from an EMBL/GenBank/DDBJ whole genome shotgun (WGS) entry which is preliminary data.</text>
</comment>
<protein>
    <submittedName>
        <fullName evidence="1">Uncharacterized protein</fullName>
    </submittedName>
</protein>